<evidence type="ECO:0000313" key="3">
    <source>
        <dbReference type="Proteomes" id="UP000244856"/>
    </source>
</evidence>
<dbReference type="Proteomes" id="UP000244856">
    <property type="component" value="Unassembled WGS sequence"/>
</dbReference>
<dbReference type="InterPro" id="IPR000259">
    <property type="entry name" value="Adhesion_dom_fimbrial"/>
</dbReference>
<name>A0AA45C273_CROSK</name>
<dbReference type="EMBL" id="NCTU01000004">
    <property type="protein sequence ID" value="PUW05799.1"/>
    <property type="molecule type" value="Genomic_DNA"/>
</dbReference>
<dbReference type="PANTHER" id="PTHR33420:SF26">
    <property type="entry name" value="FIMBRIAL SUBUNIT"/>
    <property type="match status" value="1"/>
</dbReference>
<dbReference type="Gene3D" id="2.60.40.1090">
    <property type="entry name" value="Fimbrial-type adhesion domain"/>
    <property type="match status" value="1"/>
</dbReference>
<proteinExistence type="predicted"/>
<dbReference type="AlphaFoldDB" id="A0AA45C273"/>
<dbReference type="SUPFAM" id="SSF49401">
    <property type="entry name" value="Bacterial adhesins"/>
    <property type="match status" value="1"/>
</dbReference>
<dbReference type="InterPro" id="IPR050263">
    <property type="entry name" value="Bact_Fimbrial_Adh_Pro"/>
</dbReference>
<dbReference type="InterPro" id="IPR008966">
    <property type="entry name" value="Adhesion_dom_sf"/>
</dbReference>
<gene>
    <name evidence="2" type="ORF">B7T07_08105</name>
</gene>
<sequence>MHFSGALVAEPCLVPDENTDIRIDFGTVIKKYLYQYQRTKSQPFMIHLVTCDPSILSTVSVTFDAVPDSELNDLVMIDATSIAQGVAIGIELANGDLLPVNKASPYTQLSNGNNVLTFGAFVQARPTVIENKTLIAGDFSATTTFILAYQ</sequence>
<protein>
    <submittedName>
        <fullName evidence="2">Type 1 fimbrial protein</fullName>
    </submittedName>
</protein>
<feature type="domain" description="Fimbrial-type adhesion" evidence="1">
    <location>
        <begin position="1"/>
        <end position="150"/>
    </location>
</feature>
<comment type="caution">
    <text evidence="2">The sequence shown here is derived from an EMBL/GenBank/DDBJ whole genome shotgun (WGS) entry which is preliminary data.</text>
</comment>
<dbReference type="PANTHER" id="PTHR33420">
    <property type="entry name" value="FIMBRIAL SUBUNIT ELFA-RELATED"/>
    <property type="match status" value="1"/>
</dbReference>
<organism evidence="2 3">
    <name type="scientific">Cronobacter sakazakii</name>
    <name type="common">Enterobacter sakazakii</name>
    <dbReference type="NCBI Taxonomy" id="28141"/>
    <lineage>
        <taxon>Bacteria</taxon>
        <taxon>Pseudomonadati</taxon>
        <taxon>Pseudomonadota</taxon>
        <taxon>Gammaproteobacteria</taxon>
        <taxon>Enterobacterales</taxon>
        <taxon>Enterobacteriaceae</taxon>
        <taxon>Cronobacter</taxon>
    </lineage>
</organism>
<accession>A0AA45C273</accession>
<evidence type="ECO:0000313" key="2">
    <source>
        <dbReference type="EMBL" id="PUW05799.1"/>
    </source>
</evidence>
<dbReference type="GO" id="GO:0009289">
    <property type="term" value="C:pilus"/>
    <property type="evidence" value="ECO:0007669"/>
    <property type="project" value="InterPro"/>
</dbReference>
<dbReference type="InterPro" id="IPR036937">
    <property type="entry name" value="Adhesion_dom_fimbrial_sf"/>
</dbReference>
<evidence type="ECO:0000259" key="1">
    <source>
        <dbReference type="Pfam" id="PF00419"/>
    </source>
</evidence>
<dbReference type="Pfam" id="PF00419">
    <property type="entry name" value="Fimbrial"/>
    <property type="match status" value="1"/>
</dbReference>
<dbReference type="GO" id="GO:0043709">
    <property type="term" value="P:cell adhesion involved in single-species biofilm formation"/>
    <property type="evidence" value="ECO:0007669"/>
    <property type="project" value="TreeGrafter"/>
</dbReference>
<reference evidence="2 3" key="1">
    <citation type="submission" date="2017-04" db="EMBL/GenBank/DDBJ databases">
        <title>Cronobacter sakazakii, ST83 Lineage Isolates.</title>
        <authorList>
            <person name="Chase H."/>
            <person name="Tall B."/>
            <person name="Gopinath G."/>
            <person name="Lehner A."/>
        </authorList>
    </citation>
    <scope>NUCLEOTIDE SEQUENCE [LARGE SCALE GENOMIC DNA]</scope>
    <source>
        <strain evidence="2 3">MOD1_Comp15</strain>
    </source>
</reference>